<dbReference type="AlphaFoldDB" id="A0ABD2WTT6"/>
<proteinExistence type="predicted"/>
<dbReference type="EMBL" id="JBJJXI010000070">
    <property type="protein sequence ID" value="KAL3396593.1"/>
    <property type="molecule type" value="Genomic_DNA"/>
</dbReference>
<reference evidence="1 2" key="1">
    <citation type="journal article" date="2024" name="bioRxiv">
        <title>A reference genome for Trichogramma kaykai: A tiny desert-dwelling parasitoid wasp with competing sex-ratio distorters.</title>
        <authorList>
            <person name="Culotta J."/>
            <person name="Lindsey A.R."/>
        </authorList>
    </citation>
    <scope>NUCLEOTIDE SEQUENCE [LARGE SCALE GENOMIC DNA]</scope>
    <source>
        <strain evidence="1 2">KSX58</strain>
    </source>
</reference>
<dbReference type="Proteomes" id="UP001627154">
    <property type="component" value="Unassembled WGS sequence"/>
</dbReference>
<keyword evidence="2" id="KW-1185">Reference proteome</keyword>
<gene>
    <name evidence="1" type="ORF">TKK_009476</name>
</gene>
<evidence type="ECO:0000313" key="2">
    <source>
        <dbReference type="Proteomes" id="UP001627154"/>
    </source>
</evidence>
<comment type="caution">
    <text evidence="1">The sequence shown here is derived from an EMBL/GenBank/DDBJ whole genome shotgun (WGS) entry which is preliminary data.</text>
</comment>
<organism evidence="1 2">
    <name type="scientific">Trichogramma kaykai</name>
    <dbReference type="NCBI Taxonomy" id="54128"/>
    <lineage>
        <taxon>Eukaryota</taxon>
        <taxon>Metazoa</taxon>
        <taxon>Ecdysozoa</taxon>
        <taxon>Arthropoda</taxon>
        <taxon>Hexapoda</taxon>
        <taxon>Insecta</taxon>
        <taxon>Pterygota</taxon>
        <taxon>Neoptera</taxon>
        <taxon>Endopterygota</taxon>
        <taxon>Hymenoptera</taxon>
        <taxon>Apocrita</taxon>
        <taxon>Proctotrupomorpha</taxon>
        <taxon>Chalcidoidea</taxon>
        <taxon>Trichogrammatidae</taxon>
        <taxon>Trichogramma</taxon>
    </lineage>
</organism>
<protein>
    <submittedName>
        <fullName evidence="1">Uncharacterized protein</fullName>
    </submittedName>
</protein>
<name>A0ABD2WTT6_9HYME</name>
<accession>A0ABD2WTT6</accession>
<sequence>MESLASPPDLPTMLALSPEACNDDFKKWSSCCDLGPTEPVLIDIRPAPEEKKKVVSNHEKYMENFKLFYDDYPLDEGNIISEQPPIFYEILIRS</sequence>
<evidence type="ECO:0000313" key="1">
    <source>
        <dbReference type="EMBL" id="KAL3396593.1"/>
    </source>
</evidence>